<dbReference type="GO" id="GO:0000156">
    <property type="term" value="F:phosphorelay response regulator activity"/>
    <property type="evidence" value="ECO:0007669"/>
    <property type="project" value="TreeGrafter"/>
</dbReference>
<evidence type="ECO:0000256" key="4">
    <source>
        <dbReference type="ARBA" id="ARBA00023012"/>
    </source>
</evidence>
<keyword evidence="6 9" id="KW-0238">DNA-binding</keyword>
<keyword evidence="4" id="KW-0902">Two-component regulatory system</keyword>
<dbReference type="PROSITE" id="PS51755">
    <property type="entry name" value="OMPR_PHOB"/>
    <property type="match status" value="1"/>
</dbReference>
<dbReference type="SMART" id="SM00448">
    <property type="entry name" value="REC"/>
    <property type="match status" value="1"/>
</dbReference>
<dbReference type="PANTHER" id="PTHR48111:SF39">
    <property type="entry name" value="TRANSCRIPTIONAL REGULATORY PROTEIN CPXR"/>
    <property type="match status" value="1"/>
</dbReference>
<evidence type="ECO:0000256" key="3">
    <source>
        <dbReference type="ARBA" id="ARBA00022553"/>
    </source>
</evidence>
<evidence type="ECO:0000313" key="12">
    <source>
        <dbReference type="EMBL" id="MBK1881203.1"/>
    </source>
</evidence>
<evidence type="ECO:0000256" key="9">
    <source>
        <dbReference type="PROSITE-ProRule" id="PRU01091"/>
    </source>
</evidence>
<dbReference type="Proteomes" id="UP000603141">
    <property type="component" value="Unassembled WGS sequence"/>
</dbReference>
<dbReference type="PANTHER" id="PTHR48111">
    <property type="entry name" value="REGULATOR OF RPOS"/>
    <property type="match status" value="1"/>
</dbReference>
<dbReference type="PROSITE" id="PS50110">
    <property type="entry name" value="RESPONSE_REGULATORY"/>
    <property type="match status" value="1"/>
</dbReference>
<dbReference type="GO" id="GO:0032993">
    <property type="term" value="C:protein-DNA complex"/>
    <property type="evidence" value="ECO:0007669"/>
    <property type="project" value="TreeGrafter"/>
</dbReference>
<dbReference type="GO" id="GO:0000976">
    <property type="term" value="F:transcription cis-regulatory region binding"/>
    <property type="evidence" value="ECO:0007669"/>
    <property type="project" value="TreeGrafter"/>
</dbReference>
<dbReference type="InterPro" id="IPR011006">
    <property type="entry name" value="CheY-like_superfamily"/>
</dbReference>
<dbReference type="Gene3D" id="1.10.10.10">
    <property type="entry name" value="Winged helix-like DNA-binding domain superfamily/Winged helix DNA-binding domain"/>
    <property type="match status" value="1"/>
</dbReference>
<dbReference type="Gene3D" id="3.40.50.2300">
    <property type="match status" value="1"/>
</dbReference>
<feature type="DNA-binding region" description="OmpR/PhoB-type" evidence="9">
    <location>
        <begin position="142"/>
        <end position="241"/>
    </location>
</feature>
<evidence type="ECO:0000256" key="8">
    <source>
        <dbReference type="PROSITE-ProRule" id="PRU00169"/>
    </source>
</evidence>
<name>A0A934S3G3_9BACT</name>
<dbReference type="InterPro" id="IPR039420">
    <property type="entry name" value="WalR-like"/>
</dbReference>
<dbReference type="InterPro" id="IPR001867">
    <property type="entry name" value="OmpR/PhoB-type_DNA-bd"/>
</dbReference>
<dbReference type="GO" id="GO:0005829">
    <property type="term" value="C:cytosol"/>
    <property type="evidence" value="ECO:0007669"/>
    <property type="project" value="TreeGrafter"/>
</dbReference>
<comment type="subcellular location">
    <subcellularLocation>
        <location evidence="1">Cytoplasm</location>
    </subcellularLocation>
</comment>
<comment type="caution">
    <text evidence="12">The sequence shown here is derived from an EMBL/GenBank/DDBJ whole genome shotgun (WGS) entry which is preliminary data.</text>
</comment>
<dbReference type="SMART" id="SM00862">
    <property type="entry name" value="Trans_reg_C"/>
    <property type="match status" value="1"/>
</dbReference>
<keyword evidence="7" id="KW-0804">Transcription</keyword>
<dbReference type="EMBL" id="JAENIJ010000002">
    <property type="protein sequence ID" value="MBK1881203.1"/>
    <property type="molecule type" value="Genomic_DNA"/>
</dbReference>
<protein>
    <submittedName>
        <fullName evidence="12">Response regulator transcription factor</fullName>
    </submittedName>
</protein>
<dbReference type="InterPro" id="IPR001789">
    <property type="entry name" value="Sig_transdc_resp-reg_receiver"/>
</dbReference>
<evidence type="ECO:0000256" key="7">
    <source>
        <dbReference type="ARBA" id="ARBA00023163"/>
    </source>
</evidence>
<reference evidence="12" key="1">
    <citation type="submission" date="2021-01" db="EMBL/GenBank/DDBJ databases">
        <title>Modified the classification status of verrucomicrobia.</title>
        <authorList>
            <person name="Feng X."/>
        </authorList>
    </citation>
    <scope>NUCLEOTIDE SEQUENCE</scope>
    <source>
        <strain evidence="12">KCTC 22041</strain>
    </source>
</reference>
<evidence type="ECO:0000256" key="5">
    <source>
        <dbReference type="ARBA" id="ARBA00023015"/>
    </source>
</evidence>
<dbReference type="InterPro" id="IPR016032">
    <property type="entry name" value="Sig_transdc_resp-reg_C-effctor"/>
</dbReference>
<gene>
    <name evidence="12" type="ORF">JIN85_02185</name>
</gene>
<keyword evidence="5" id="KW-0805">Transcription regulation</keyword>
<feature type="modified residue" description="4-aspartylphosphate" evidence="8">
    <location>
        <position position="65"/>
    </location>
</feature>
<evidence type="ECO:0000256" key="2">
    <source>
        <dbReference type="ARBA" id="ARBA00022490"/>
    </source>
</evidence>
<dbReference type="SUPFAM" id="SSF46894">
    <property type="entry name" value="C-terminal effector domain of the bipartite response regulators"/>
    <property type="match status" value="1"/>
</dbReference>
<keyword evidence="2" id="KW-0963">Cytoplasm</keyword>
<dbReference type="Pfam" id="PF00072">
    <property type="entry name" value="Response_reg"/>
    <property type="match status" value="1"/>
</dbReference>
<sequence length="245" mass="27444">MEDACMNGPDSPQGRPLLVVDDDRKLCALIRDYLEPLGWKVTMCHHGAEGLEEAKIGDYEAVILDVMMPGMDGFELLRELRKSSNVPVLMLTAMGDEADRIVGLELGADDYLPKTFSSRELLARLRAVTRRAVLTTPKEDSFDDIVAGPLRVNEATHVVTLRDTPLDLTTLEFSILLSLMKAKGRVKSREDLLEDVSERRFDIFDRSIDVHISQLRKKLGDDAKKPRFILTVRGVGYRFDEGGLA</sequence>
<feature type="domain" description="Response regulatory" evidence="10">
    <location>
        <begin position="16"/>
        <end position="129"/>
    </location>
</feature>
<dbReference type="Pfam" id="PF00486">
    <property type="entry name" value="Trans_reg_C"/>
    <property type="match status" value="1"/>
</dbReference>
<evidence type="ECO:0000313" key="13">
    <source>
        <dbReference type="Proteomes" id="UP000603141"/>
    </source>
</evidence>
<evidence type="ECO:0000259" key="10">
    <source>
        <dbReference type="PROSITE" id="PS50110"/>
    </source>
</evidence>
<keyword evidence="3 8" id="KW-0597">Phosphoprotein</keyword>
<dbReference type="SUPFAM" id="SSF52172">
    <property type="entry name" value="CheY-like"/>
    <property type="match status" value="1"/>
</dbReference>
<feature type="domain" description="OmpR/PhoB-type" evidence="11">
    <location>
        <begin position="142"/>
        <end position="241"/>
    </location>
</feature>
<accession>A0A934S3G3</accession>
<dbReference type="GO" id="GO:0006355">
    <property type="term" value="P:regulation of DNA-templated transcription"/>
    <property type="evidence" value="ECO:0007669"/>
    <property type="project" value="InterPro"/>
</dbReference>
<proteinExistence type="predicted"/>
<dbReference type="Gene3D" id="6.10.250.690">
    <property type="match status" value="1"/>
</dbReference>
<dbReference type="AlphaFoldDB" id="A0A934S3G3"/>
<dbReference type="InterPro" id="IPR036388">
    <property type="entry name" value="WH-like_DNA-bd_sf"/>
</dbReference>
<dbReference type="FunFam" id="3.40.50.2300:FF:000001">
    <property type="entry name" value="DNA-binding response regulator PhoB"/>
    <property type="match status" value="1"/>
</dbReference>
<evidence type="ECO:0000256" key="1">
    <source>
        <dbReference type="ARBA" id="ARBA00004496"/>
    </source>
</evidence>
<evidence type="ECO:0000259" key="11">
    <source>
        <dbReference type="PROSITE" id="PS51755"/>
    </source>
</evidence>
<keyword evidence="13" id="KW-1185">Reference proteome</keyword>
<organism evidence="12 13">
    <name type="scientific">Luteolibacter pohnpeiensis</name>
    <dbReference type="NCBI Taxonomy" id="454153"/>
    <lineage>
        <taxon>Bacteria</taxon>
        <taxon>Pseudomonadati</taxon>
        <taxon>Verrucomicrobiota</taxon>
        <taxon>Verrucomicrobiia</taxon>
        <taxon>Verrucomicrobiales</taxon>
        <taxon>Verrucomicrobiaceae</taxon>
        <taxon>Luteolibacter</taxon>
    </lineage>
</organism>
<dbReference type="CDD" id="cd00383">
    <property type="entry name" value="trans_reg_C"/>
    <property type="match status" value="1"/>
</dbReference>
<evidence type="ECO:0000256" key="6">
    <source>
        <dbReference type="ARBA" id="ARBA00023125"/>
    </source>
</evidence>